<evidence type="ECO:0000313" key="1">
    <source>
        <dbReference type="EMBL" id="BDI30003.1"/>
    </source>
</evidence>
<dbReference type="OrthoDB" id="9765809at2"/>
<dbReference type="SUPFAM" id="SSF50978">
    <property type="entry name" value="WD40 repeat-like"/>
    <property type="match status" value="1"/>
</dbReference>
<dbReference type="InterPro" id="IPR036322">
    <property type="entry name" value="WD40_repeat_dom_sf"/>
</dbReference>
<dbReference type="InterPro" id="IPR015943">
    <property type="entry name" value="WD40/YVTN_repeat-like_dom_sf"/>
</dbReference>
<protein>
    <submittedName>
        <fullName evidence="1">Uncharacterized protein</fullName>
    </submittedName>
</protein>
<dbReference type="EMBL" id="AP025739">
    <property type="protein sequence ID" value="BDI30003.1"/>
    <property type="molecule type" value="Genomic_DNA"/>
</dbReference>
<dbReference type="InterPro" id="IPR001680">
    <property type="entry name" value="WD40_rpt"/>
</dbReference>
<dbReference type="PROSITE" id="PS50294">
    <property type="entry name" value="WD_REPEATS_REGION"/>
    <property type="match status" value="3"/>
</dbReference>
<dbReference type="KEGG" id="ccot:CCAX7_20540"/>
<proteinExistence type="predicted"/>
<dbReference type="Pfam" id="PF00400">
    <property type="entry name" value="WD40"/>
    <property type="match status" value="3"/>
</dbReference>
<dbReference type="AlphaFoldDB" id="A0A402D2C3"/>
<dbReference type="InterPro" id="IPR019775">
    <property type="entry name" value="WD40_repeat_CS"/>
</dbReference>
<reference evidence="1 2" key="1">
    <citation type="journal article" date="2019" name="Int. J. Syst. Evol. Microbiol.">
        <title>Capsulimonas corticalis gen. nov., sp. nov., an aerobic capsulated bacterium, of a novel bacterial order, Capsulimonadales ord. nov., of the class Armatimonadia of the phylum Armatimonadetes.</title>
        <authorList>
            <person name="Li J."/>
            <person name="Kudo C."/>
            <person name="Tonouchi A."/>
        </authorList>
    </citation>
    <scope>NUCLEOTIDE SEQUENCE [LARGE SCALE GENOMIC DNA]</scope>
    <source>
        <strain evidence="1 2">AX-7</strain>
    </source>
</reference>
<dbReference type="Gene3D" id="2.130.10.10">
    <property type="entry name" value="YVTN repeat-like/Quinoprotein amine dehydrogenase"/>
    <property type="match status" value="2"/>
</dbReference>
<evidence type="ECO:0000313" key="2">
    <source>
        <dbReference type="Proteomes" id="UP000287394"/>
    </source>
</evidence>
<organism evidence="1 2">
    <name type="scientific">Capsulimonas corticalis</name>
    <dbReference type="NCBI Taxonomy" id="2219043"/>
    <lineage>
        <taxon>Bacteria</taxon>
        <taxon>Bacillati</taxon>
        <taxon>Armatimonadota</taxon>
        <taxon>Armatimonadia</taxon>
        <taxon>Capsulimonadales</taxon>
        <taxon>Capsulimonadaceae</taxon>
        <taxon>Capsulimonas</taxon>
    </lineage>
</organism>
<dbReference type="InterPro" id="IPR020472">
    <property type="entry name" value="WD40_PAC1"/>
</dbReference>
<name>A0A402D2C3_9BACT</name>
<dbReference type="PANTHER" id="PTHR19879">
    <property type="entry name" value="TRANSCRIPTION INITIATION FACTOR TFIID"/>
    <property type="match status" value="1"/>
</dbReference>
<dbReference type="PROSITE" id="PS50082">
    <property type="entry name" value="WD_REPEATS_2"/>
    <property type="match status" value="3"/>
</dbReference>
<dbReference type="PROSITE" id="PS00678">
    <property type="entry name" value="WD_REPEATS_1"/>
    <property type="match status" value="1"/>
</dbReference>
<dbReference type="RefSeq" id="WP_119323691.1">
    <property type="nucleotide sequence ID" value="NZ_AP025739.1"/>
</dbReference>
<dbReference type="Proteomes" id="UP000287394">
    <property type="component" value="Chromosome"/>
</dbReference>
<dbReference type="PRINTS" id="PR00320">
    <property type="entry name" value="GPROTEINBRPT"/>
</dbReference>
<gene>
    <name evidence="1" type="ORF">CCAX7_20540</name>
</gene>
<sequence>MRDDASDASGMSPGRFASFPAHENGVTSASFSPNGATLATGGYDGVVRLWDTNSWRETQALPGHRRGHVAFAPDGARLISGGLHKDAVVFDTSTWEVIGVLAASGGVWSLAYRPDGSQIVLIEPNEDSEERAHRPVEFWDPHSLTMTGTANVGTDDAYAVAFSTNGQFATLAHAPGGSVSLWSADFARRLHLFQAHNLAAWGLAFAPDGKTLATGGADNVARLWDTASWEMRHEITYSEFEEAMGYNNGVLCAAFSPDGSLLVTGGLDGMLTVWRL</sequence>
<dbReference type="CDD" id="cd00200">
    <property type="entry name" value="WD40"/>
    <property type="match status" value="1"/>
</dbReference>
<keyword evidence="2" id="KW-1185">Reference proteome</keyword>
<accession>A0A402D2C3</accession>
<dbReference type="PANTHER" id="PTHR19879:SF9">
    <property type="entry name" value="TRANSCRIPTION INITIATION FACTOR TFIID SUBUNIT 5"/>
    <property type="match status" value="1"/>
</dbReference>
<dbReference type="SMART" id="SM00320">
    <property type="entry name" value="WD40"/>
    <property type="match status" value="6"/>
</dbReference>